<dbReference type="OrthoDB" id="2140105at2759"/>
<dbReference type="GO" id="GO:0016020">
    <property type="term" value="C:membrane"/>
    <property type="evidence" value="ECO:0007669"/>
    <property type="project" value="TreeGrafter"/>
</dbReference>
<gene>
    <name evidence="3" type="ORF">HYPBUDRAFT_151771</name>
</gene>
<keyword evidence="1" id="KW-0812">Transmembrane</keyword>
<keyword evidence="4" id="KW-1185">Reference proteome</keyword>
<dbReference type="PANTHER" id="PTHR34814">
    <property type="entry name" value="NITROSOGUANIDINE RESISTANCE PROTEIN SNG1"/>
    <property type="match status" value="1"/>
</dbReference>
<feature type="transmembrane region" description="Helical" evidence="1">
    <location>
        <begin position="167"/>
        <end position="186"/>
    </location>
</feature>
<evidence type="ECO:0000313" key="3">
    <source>
        <dbReference type="EMBL" id="ODV70456.1"/>
    </source>
</evidence>
<keyword evidence="1" id="KW-0472">Membrane</keyword>
<name>A0A1E4RT74_9ASCO</name>
<dbReference type="PANTHER" id="PTHR34814:SF1">
    <property type="entry name" value="NITROSOGUANIDINE RESISTANCE PROTEIN SNG1"/>
    <property type="match status" value="1"/>
</dbReference>
<feature type="transmembrane region" description="Helical" evidence="1">
    <location>
        <begin position="233"/>
        <end position="254"/>
    </location>
</feature>
<dbReference type="InterPro" id="IPR022703">
    <property type="entry name" value="DUF3533"/>
</dbReference>
<protein>
    <recommendedName>
        <fullName evidence="2">DUF3533 domain-containing protein</fullName>
    </recommendedName>
</protein>
<organism evidence="3 4">
    <name type="scientific">Hyphopichia burtonii NRRL Y-1933</name>
    <dbReference type="NCBI Taxonomy" id="984485"/>
    <lineage>
        <taxon>Eukaryota</taxon>
        <taxon>Fungi</taxon>
        <taxon>Dikarya</taxon>
        <taxon>Ascomycota</taxon>
        <taxon>Saccharomycotina</taxon>
        <taxon>Pichiomycetes</taxon>
        <taxon>Debaryomycetaceae</taxon>
        <taxon>Hyphopichia</taxon>
    </lineage>
</organism>
<dbReference type="EMBL" id="KV454538">
    <property type="protein sequence ID" value="ODV70456.1"/>
    <property type="molecule type" value="Genomic_DNA"/>
</dbReference>
<keyword evidence="1" id="KW-1133">Transmembrane helix</keyword>
<evidence type="ECO:0000256" key="1">
    <source>
        <dbReference type="SAM" id="Phobius"/>
    </source>
</evidence>
<evidence type="ECO:0000313" key="4">
    <source>
        <dbReference type="Proteomes" id="UP000095085"/>
    </source>
</evidence>
<evidence type="ECO:0000259" key="2">
    <source>
        <dbReference type="Pfam" id="PF12051"/>
    </source>
</evidence>
<dbReference type="RefSeq" id="XP_020079523.1">
    <property type="nucleotide sequence ID" value="XM_020220675.1"/>
</dbReference>
<dbReference type="Proteomes" id="UP000095085">
    <property type="component" value="Unassembled WGS sequence"/>
</dbReference>
<feature type="transmembrane region" description="Helical" evidence="1">
    <location>
        <begin position="143"/>
        <end position="160"/>
    </location>
</feature>
<dbReference type="AlphaFoldDB" id="A0A1E4RT74"/>
<feature type="transmembrane region" description="Helical" evidence="1">
    <location>
        <begin position="64"/>
        <end position="84"/>
    </location>
</feature>
<feature type="transmembrane region" description="Helical" evidence="1">
    <location>
        <begin position="105"/>
        <end position="123"/>
    </location>
</feature>
<sequence length="275" mass="31308">MNTYVTPSIQKIEKMFLAQQNNITSSIARQISNDSIFSNTNSLNLITAPMTFLYEDSRPFRDPVLVAPSQVGLIYMIIVTFFSFNFFSDVHQKVAKFNLKNHHFLFYRVASTIISFFVLSFFYSLVSLVMQVDMQVAFGKSGFLVYWMTSFLTMWAVGAMNEIMGMLLILLYPPLLGFWMLFWVIINISPTFTPLALSPKFFRYGYGLPIHNSYEITKVIFFNTYKGQLGRNYGILVAWVVIETIALVPTVILFGKTMGKRAAQAKAAQAKAAQD</sequence>
<dbReference type="InterPro" id="IPR053001">
    <property type="entry name" value="MNNG_permease-like"/>
</dbReference>
<reference evidence="4" key="1">
    <citation type="submission" date="2016-05" db="EMBL/GenBank/DDBJ databases">
        <title>Comparative genomics of biotechnologically important yeasts.</title>
        <authorList>
            <consortium name="DOE Joint Genome Institute"/>
            <person name="Riley R."/>
            <person name="Haridas S."/>
            <person name="Wolfe K.H."/>
            <person name="Lopes M.R."/>
            <person name="Hittinger C.T."/>
            <person name="Goker M."/>
            <person name="Salamov A."/>
            <person name="Wisecaver J."/>
            <person name="Long T.M."/>
            <person name="Aerts A.L."/>
            <person name="Barry K."/>
            <person name="Choi C."/>
            <person name="Clum A."/>
            <person name="Coughlan A.Y."/>
            <person name="Deshpande S."/>
            <person name="Douglass A.P."/>
            <person name="Hanson S.J."/>
            <person name="Klenk H.-P."/>
            <person name="Labutti K."/>
            <person name="Lapidus A."/>
            <person name="Lindquist E."/>
            <person name="Lipzen A."/>
            <person name="Meier-Kolthoff J.P."/>
            <person name="Ohm R.A."/>
            <person name="Otillar R.P."/>
            <person name="Pangilinan J."/>
            <person name="Peng Y."/>
            <person name="Rokas A."/>
            <person name="Rosa C.A."/>
            <person name="Scheuner C."/>
            <person name="Sibirny A.A."/>
            <person name="Slot J.C."/>
            <person name="Stielow J.B."/>
            <person name="Sun H."/>
            <person name="Kurtzman C.P."/>
            <person name="Blackwell M."/>
            <person name="Grigoriev I.V."/>
            <person name="Jeffries T.W."/>
        </authorList>
    </citation>
    <scope>NUCLEOTIDE SEQUENCE [LARGE SCALE GENOMIC DNA]</scope>
    <source>
        <strain evidence="4">NRRL Y-1933</strain>
    </source>
</reference>
<dbReference type="Pfam" id="PF12051">
    <property type="entry name" value="DUF3533"/>
    <property type="match status" value="1"/>
</dbReference>
<dbReference type="STRING" id="984485.A0A1E4RT74"/>
<accession>A0A1E4RT74</accession>
<feature type="domain" description="DUF3533" evidence="2">
    <location>
        <begin position="1"/>
        <end position="245"/>
    </location>
</feature>
<proteinExistence type="predicted"/>
<dbReference type="GeneID" id="30995225"/>
<feature type="non-terminal residue" evidence="3">
    <location>
        <position position="275"/>
    </location>
</feature>